<dbReference type="Pfam" id="PF00128">
    <property type="entry name" value="Alpha-amylase"/>
    <property type="match status" value="1"/>
</dbReference>
<dbReference type="CDD" id="cd11333">
    <property type="entry name" value="AmyAc_SI_OligoGlu_DGase"/>
    <property type="match status" value="1"/>
</dbReference>
<feature type="domain" description="Glycosyl hydrolase family 13 catalytic" evidence="4">
    <location>
        <begin position="18"/>
        <end position="402"/>
    </location>
</feature>
<reference evidence="5 6" key="1">
    <citation type="submission" date="2017-03" db="EMBL/GenBank/DDBJ databases">
        <authorList>
            <person name="Afonso C.L."/>
            <person name="Miller P.J."/>
            <person name="Scott M.A."/>
            <person name="Spackman E."/>
            <person name="Goraichik I."/>
            <person name="Dimitrov K.M."/>
            <person name="Suarez D.L."/>
            <person name="Swayne D.E."/>
        </authorList>
    </citation>
    <scope>NUCLEOTIDE SEQUENCE [LARGE SCALE GENOMIC DNA]</scope>
    <source>
        <strain evidence="5">Genome sequencing of Nitrospira japonica strain NJ11</strain>
    </source>
</reference>
<proteinExistence type="inferred from homology"/>
<comment type="similarity">
    <text evidence="1">Belongs to the glycosyl hydrolase 13 family.</text>
</comment>
<dbReference type="OrthoDB" id="9805159at2"/>
<dbReference type="SMART" id="SM00642">
    <property type="entry name" value="Aamy"/>
    <property type="match status" value="1"/>
</dbReference>
<evidence type="ECO:0000313" key="5">
    <source>
        <dbReference type="EMBL" id="SLM48729.1"/>
    </source>
</evidence>
<protein>
    <submittedName>
        <fullName evidence="5">Putative alpha-glucosidase</fullName>
        <ecNumber evidence="5">3.2.1.20</ecNumber>
    </submittedName>
</protein>
<dbReference type="AlphaFoldDB" id="A0A1W1I779"/>
<dbReference type="EC" id="3.2.1.20" evidence="5"/>
<dbReference type="FunFam" id="3.90.400.10:FF:000002">
    <property type="entry name" value="Sucrose isomerase"/>
    <property type="match status" value="1"/>
</dbReference>
<dbReference type="KEGG" id="nja:NSJP_2562"/>
<name>A0A1W1I779_9BACT</name>
<dbReference type="PANTHER" id="PTHR10357">
    <property type="entry name" value="ALPHA-AMYLASE FAMILY MEMBER"/>
    <property type="match status" value="1"/>
</dbReference>
<dbReference type="GO" id="GO:0004556">
    <property type="term" value="F:alpha-amylase activity"/>
    <property type="evidence" value="ECO:0007669"/>
    <property type="project" value="TreeGrafter"/>
</dbReference>
<keyword evidence="6" id="KW-1185">Reference proteome</keyword>
<dbReference type="EMBL" id="LT828648">
    <property type="protein sequence ID" value="SLM48729.1"/>
    <property type="molecule type" value="Genomic_DNA"/>
</dbReference>
<keyword evidence="2 5" id="KW-0378">Hydrolase</keyword>
<evidence type="ECO:0000256" key="3">
    <source>
        <dbReference type="ARBA" id="ARBA00023295"/>
    </source>
</evidence>
<dbReference type="GO" id="GO:0004558">
    <property type="term" value="F:alpha-1,4-glucosidase activity"/>
    <property type="evidence" value="ECO:0007669"/>
    <property type="project" value="UniProtKB-EC"/>
</dbReference>
<dbReference type="RefSeq" id="WP_080887068.1">
    <property type="nucleotide sequence ID" value="NZ_LT828648.1"/>
</dbReference>
<evidence type="ECO:0000313" key="6">
    <source>
        <dbReference type="Proteomes" id="UP000192042"/>
    </source>
</evidence>
<accession>A0A1W1I779</accession>
<keyword evidence="3 5" id="KW-0326">Glycosidase</keyword>
<evidence type="ECO:0000256" key="1">
    <source>
        <dbReference type="ARBA" id="ARBA00008061"/>
    </source>
</evidence>
<gene>
    <name evidence="5" type="primary">aglA</name>
    <name evidence="5" type="ORF">NSJP_2562</name>
</gene>
<dbReference type="Gene3D" id="3.90.400.10">
    <property type="entry name" value="Oligo-1,6-glucosidase, Domain 2"/>
    <property type="match status" value="1"/>
</dbReference>
<dbReference type="PANTHER" id="PTHR10357:SF179">
    <property type="entry name" value="NEUTRAL AND BASIC AMINO ACID TRANSPORT PROTEIN RBAT"/>
    <property type="match status" value="1"/>
</dbReference>
<dbReference type="InterPro" id="IPR013780">
    <property type="entry name" value="Glyco_hydro_b"/>
</dbReference>
<dbReference type="InterPro" id="IPR006047">
    <property type="entry name" value="GH13_cat_dom"/>
</dbReference>
<evidence type="ECO:0000256" key="2">
    <source>
        <dbReference type="ARBA" id="ARBA00022801"/>
    </source>
</evidence>
<organism evidence="5 6">
    <name type="scientific">Nitrospira japonica</name>
    <dbReference type="NCBI Taxonomy" id="1325564"/>
    <lineage>
        <taxon>Bacteria</taxon>
        <taxon>Pseudomonadati</taxon>
        <taxon>Nitrospirota</taxon>
        <taxon>Nitrospiria</taxon>
        <taxon>Nitrospirales</taxon>
        <taxon>Nitrospiraceae</taxon>
        <taxon>Nitrospira</taxon>
    </lineage>
</organism>
<dbReference type="Proteomes" id="UP000192042">
    <property type="component" value="Chromosome I"/>
</dbReference>
<sequence length="563" mass="64776">MTRIHPDPHWWESAIVYQIYPWSFQDSNGDGAGDLPGIISRLDYLNGTSDSLGVDAIWLSPIYPSPMDDFGYDVMDYCAIDPRFGTLADFDRLISEAHRRGIRIVMDLVLNHTSDQHPWFVESRSSRTSPKRDWYYWAAGKTGHRPPNNWAARFGGSAWTRDPHTGQYYLHSFLSQQPDLNWTNPAVRDAIFDVVRFWLDRGVDGFRLDAINWLGKDTNWPDNPRRLAWRSYYRQVHLYDRDQPQTHAALRALRAALKDRTDILLVGEASSDTPGGPAAFYGTGSDELHEVFDFRLLRSSWDLNAFRRLIYESDRAVPHGGWPPVVFSNHDQSRHIDRYGKNGDPVRRARAAALLLFTLRGTPFLYYGEELGLRDGTLRRSDLRDPYTIRYWPWKAGRDPARTPMPWDDSPQAGFTTDKPWLPLSPDWPQTNVAWEQKHRGSMLSLYKQLIRLKRTSRALTSGIYQPVEVEGRECLAYQRVFQSEGQTEAMLIALNFSAREQTFSLLETVSIPTRTGTLILSTHPRRGEETWTADRFRLGPDEGIIVRLESHAHASSLDNDPR</sequence>
<dbReference type="Gene3D" id="3.20.20.80">
    <property type="entry name" value="Glycosidases"/>
    <property type="match status" value="1"/>
</dbReference>
<dbReference type="InterPro" id="IPR017853">
    <property type="entry name" value="GH"/>
</dbReference>
<dbReference type="STRING" id="1325564.NSJP_2562"/>
<dbReference type="GO" id="GO:0009313">
    <property type="term" value="P:oligosaccharide catabolic process"/>
    <property type="evidence" value="ECO:0007669"/>
    <property type="project" value="TreeGrafter"/>
</dbReference>
<dbReference type="SUPFAM" id="SSF51445">
    <property type="entry name" value="(Trans)glycosidases"/>
    <property type="match status" value="1"/>
</dbReference>
<dbReference type="Gene3D" id="2.60.40.1180">
    <property type="entry name" value="Golgi alpha-mannosidase II"/>
    <property type="match status" value="1"/>
</dbReference>
<evidence type="ECO:0000259" key="4">
    <source>
        <dbReference type="SMART" id="SM00642"/>
    </source>
</evidence>
<dbReference type="InterPro" id="IPR045857">
    <property type="entry name" value="O16G_dom_2"/>
</dbReference>